<dbReference type="HOGENOM" id="CLU_2552796_0_0_7"/>
<dbReference type="eggNOG" id="ENOG503031W">
    <property type="taxonomic scope" value="Bacteria"/>
</dbReference>
<dbReference type="STRING" id="694327.DFW101_2987"/>
<gene>
    <name evidence="2" type="ORF">DFW101_2987</name>
</gene>
<dbReference type="EMBL" id="CM001368">
    <property type="protein sequence ID" value="EHJ48987.1"/>
    <property type="molecule type" value="Genomic_DNA"/>
</dbReference>
<accession>G7Q5I6</accession>
<sequence>MMGLLTALVMAGATVVGLVILGTIFLLGVRLLRPGAAKPRGSDAEEAQLLQEIHRSLSRLEERVETLETLVLEPRATKGDGQ</sequence>
<dbReference type="OrthoDB" id="5460118at2"/>
<evidence type="ECO:0000256" key="1">
    <source>
        <dbReference type="SAM" id="Phobius"/>
    </source>
</evidence>
<keyword evidence="1" id="KW-0812">Transmembrane</keyword>
<reference evidence="3" key="1">
    <citation type="journal article" date="2015" name="Genome Announc.">
        <title>High-Quality Draft Genome Sequence of Desulfovibrio carbinoliphilus FW-101-2B, an Organic Acid-Oxidizing Sulfate-Reducing Bacterium Isolated from Uranium(VI)-Contaminated Groundwater.</title>
        <authorList>
            <person name="Ramsay B.D."/>
            <person name="Hwang C."/>
            <person name="Woo H.L."/>
            <person name="Carroll S.L."/>
            <person name="Lucas S."/>
            <person name="Han J."/>
            <person name="Lapidus A.L."/>
            <person name="Cheng J.F."/>
            <person name="Goodwin L.A."/>
            <person name="Pitluck S."/>
            <person name="Peters L."/>
            <person name="Chertkov O."/>
            <person name="Held B."/>
            <person name="Detter J.C."/>
            <person name="Han C.S."/>
            <person name="Tapia R."/>
            <person name="Land M.L."/>
            <person name="Hauser L.J."/>
            <person name="Kyrpides N.C."/>
            <person name="Ivanova N.N."/>
            <person name="Mikhailova N."/>
            <person name="Pagani I."/>
            <person name="Woyke T."/>
            <person name="Arkin A.P."/>
            <person name="Dehal P."/>
            <person name="Chivian D."/>
            <person name="Criddle C.S."/>
            <person name="Wu W."/>
            <person name="Chakraborty R."/>
            <person name="Hazen T.C."/>
            <person name="Fields M.W."/>
        </authorList>
    </citation>
    <scope>NUCLEOTIDE SEQUENCE [LARGE SCALE GENOMIC DNA]</scope>
    <source>
        <strain evidence="3">FW-101-2B</strain>
    </source>
</reference>
<feature type="transmembrane region" description="Helical" evidence="1">
    <location>
        <begin position="6"/>
        <end position="32"/>
    </location>
</feature>
<organism evidence="2 3">
    <name type="scientific">Solidesulfovibrio carbinoliphilus subsp. oakridgensis</name>
    <dbReference type="NCBI Taxonomy" id="694327"/>
    <lineage>
        <taxon>Bacteria</taxon>
        <taxon>Pseudomonadati</taxon>
        <taxon>Thermodesulfobacteriota</taxon>
        <taxon>Desulfovibrionia</taxon>
        <taxon>Desulfovibrionales</taxon>
        <taxon>Desulfovibrionaceae</taxon>
        <taxon>Solidesulfovibrio</taxon>
    </lineage>
</organism>
<keyword evidence="1" id="KW-1133">Transmembrane helix</keyword>
<keyword evidence="3" id="KW-1185">Reference proteome</keyword>
<evidence type="ECO:0008006" key="4">
    <source>
        <dbReference type="Google" id="ProtNLM"/>
    </source>
</evidence>
<dbReference type="RefSeq" id="WP_009182339.1">
    <property type="nucleotide sequence ID" value="NZ_CM001368.1"/>
</dbReference>
<evidence type="ECO:0000313" key="2">
    <source>
        <dbReference type="EMBL" id="EHJ48987.1"/>
    </source>
</evidence>
<protein>
    <recommendedName>
        <fullName evidence="4">Phage shock protein B</fullName>
    </recommendedName>
</protein>
<name>G7Q5I6_9BACT</name>
<keyword evidence="1" id="KW-0472">Membrane</keyword>
<proteinExistence type="predicted"/>
<dbReference type="Proteomes" id="UP000004662">
    <property type="component" value="Chromosome"/>
</dbReference>
<evidence type="ECO:0000313" key="3">
    <source>
        <dbReference type="Proteomes" id="UP000004662"/>
    </source>
</evidence>
<dbReference type="AlphaFoldDB" id="G7Q5I6"/>